<organism evidence="3 4">
    <name type="scientific">Araneus ventricosus</name>
    <name type="common">Orbweaver spider</name>
    <name type="synonym">Epeira ventricosa</name>
    <dbReference type="NCBI Taxonomy" id="182803"/>
    <lineage>
        <taxon>Eukaryota</taxon>
        <taxon>Metazoa</taxon>
        <taxon>Ecdysozoa</taxon>
        <taxon>Arthropoda</taxon>
        <taxon>Chelicerata</taxon>
        <taxon>Arachnida</taxon>
        <taxon>Araneae</taxon>
        <taxon>Araneomorphae</taxon>
        <taxon>Entelegynae</taxon>
        <taxon>Araneoidea</taxon>
        <taxon>Araneidae</taxon>
        <taxon>Araneus</taxon>
    </lineage>
</organism>
<protein>
    <recommendedName>
        <fullName evidence="2">CCHC-type domain-containing protein</fullName>
    </recommendedName>
</protein>
<dbReference type="AlphaFoldDB" id="A0A4Y2DD47"/>
<comment type="caution">
    <text evidence="3">The sequence shown here is derived from an EMBL/GenBank/DDBJ whole genome shotgun (WGS) entry which is preliminary data.</text>
</comment>
<dbReference type="InterPro" id="IPR036875">
    <property type="entry name" value="Znf_CCHC_sf"/>
</dbReference>
<dbReference type="Proteomes" id="UP000499080">
    <property type="component" value="Unassembled WGS sequence"/>
</dbReference>
<feature type="domain" description="CCHC-type" evidence="2">
    <location>
        <begin position="454"/>
        <end position="470"/>
    </location>
</feature>
<keyword evidence="1" id="KW-0862">Zinc</keyword>
<evidence type="ECO:0000256" key="1">
    <source>
        <dbReference type="PROSITE-ProRule" id="PRU00047"/>
    </source>
</evidence>
<dbReference type="PROSITE" id="PS50158">
    <property type="entry name" value="ZF_CCHC"/>
    <property type="match status" value="1"/>
</dbReference>
<keyword evidence="1" id="KW-0863">Zinc-finger</keyword>
<dbReference type="InterPro" id="IPR001878">
    <property type="entry name" value="Znf_CCHC"/>
</dbReference>
<evidence type="ECO:0000313" key="4">
    <source>
        <dbReference type="Proteomes" id="UP000499080"/>
    </source>
</evidence>
<dbReference type="EMBL" id="BGPR01000347">
    <property type="protein sequence ID" value="GBM14703.1"/>
    <property type="molecule type" value="Genomic_DNA"/>
</dbReference>
<dbReference type="GO" id="GO:0008270">
    <property type="term" value="F:zinc ion binding"/>
    <property type="evidence" value="ECO:0007669"/>
    <property type="project" value="UniProtKB-KW"/>
</dbReference>
<evidence type="ECO:0000259" key="2">
    <source>
        <dbReference type="PROSITE" id="PS50158"/>
    </source>
</evidence>
<gene>
    <name evidence="3" type="ORF">AVEN_71986_1</name>
</gene>
<dbReference type="OrthoDB" id="425681at2759"/>
<accession>A0A4Y2DD47</accession>
<evidence type="ECO:0000313" key="3">
    <source>
        <dbReference type="EMBL" id="GBM14703.1"/>
    </source>
</evidence>
<proteinExistence type="predicted"/>
<dbReference type="SUPFAM" id="SSF57756">
    <property type="entry name" value="Retrovirus zinc finger-like domains"/>
    <property type="match status" value="1"/>
</dbReference>
<name>A0A4Y2DD47_ARAVE</name>
<dbReference type="GO" id="GO:0003676">
    <property type="term" value="F:nucleic acid binding"/>
    <property type="evidence" value="ECO:0007669"/>
    <property type="project" value="InterPro"/>
</dbReference>
<keyword evidence="4" id="KW-1185">Reference proteome</keyword>
<sequence length="536" mass="61810">MDSRSVLNSYTNAGRSVWMQEESTLKANKDLKDGLTRTDERPLAVEEGAPEDVMQDVVIYVLTTPAVAFSKVELLEVVGTKAMTLIFPVCIFASETWTLNLDVQRALETFEGKVLRTIFGPVQEQGCWRTRCNFELYRLYKEPQVAQIIRSNRLRWLGHVWRTPENNPTRLHTFKNPGGARARGRPSTRWLDDTENDIKILKIKNRQRVSLDRLSWKKRAVEAAKTCNSPQLDQVQDSARPQKTNTIGERFMVKEESVASVGTRPWTPEGGTQQIQIPSYAQVTANKAKKLHTILLYPKEDQEKPQPIRNLLQSELNQRKEGIKIAATRPIRKNGLAIDCTSQKDLQNFLDKLNAKESLAKTIDIKQPSKRYPRCVIYDIREGTSDEEVLQALAMETDTDTDKFKVSFKLRGKEGRNHFVISAPPQLIQELITLRKISLNWQKHNIREHFDIKRCFKCQDFGHIQTNCKRKNVYCVYCGNSHPSSTCRNNRAQCLNCSEANRNRRVKYDINHFASDNKCPVYQQMVQRYKDSLTYE</sequence>
<keyword evidence="1" id="KW-0479">Metal-binding</keyword>
<reference evidence="3 4" key="1">
    <citation type="journal article" date="2019" name="Sci. Rep.">
        <title>Orb-weaving spider Araneus ventricosus genome elucidates the spidroin gene catalogue.</title>
        <authorList>
            <person name="Kono N."/>
            <person name="Nakamura H."/>
            <person name="Ohtoshi R."/>
            <person name="Moran D.A.P."/>
            <person name="Shinohara A."/>
            <person name="Yoshida Y."/>
            <person name="Fujiwara M."/>
            <person name="Mori M."/>
            <person name="Tomita M."/>
            <person name="Arakawa K."/>
        </authorList>
    </citation>
    <scope>NUCLEOTIDE SEQUENCE [LARGE SCALE GENOMIC DNA]</scope>
</reference>